<feature type="compositionally biased region" description="Polar residues" evidence="10">
    <location>
        <begin position="593"/>
        <end position="615"/>
    </location>
</feature>
<keyword evidence="7 11" id="KW-0472">Membrane</keyword>
<dbReference type="AlphaFoldDB" id="A0A3M6TCF6"/>
<dbReference type="GO" id="GO:0007188">
    <property type="term" value="P:adenylate cyclase-modulating G protein-coupled receptor signaling pathway"/>
    <property type="evidence" value="ECO:0007669"/>
    <property type="project" value="TreeGrafter"/>
</dbReference>
<dbReference type="GO" id="GO:0007166">
    <property type="term" value="P:cell surface receptor signaling pathway"/>
    <property type="evidence" value="ECO:0007669"/>
    <property type="project" value="InterPro"/>
</dbReference>
<dbReference type="SMART" id="SM00008">
    <property type="entry name" value="HormR"/>
    <property type="match status" value="1"/>
</dbReference>
<sequence length="765" mass="86791">MTLSIKTGVTVLLLCMVFISSTLQQDLKTINDKLKQFCEKNPQNYIKDPGVVKCKLLYDVACWKEILAGQTAVQPCPFLLFSTKDNISRRCDKEGNWQEMNITKCHRLTPKEAADKGRKASNTPTKKQDDSLTHAQRVQRLYIALSWIEFFVLLPVFILICIVMGRENDRFILHNHLILAFILRIITLFIYHYGKMGETDSNTAVCNAFWLLNRYFAASEITWMLNEGVFLLRMLAYPFDSESYLWYYYVFGWGFSGFLTFCVYLPYMQFKISRVFSSCWVRHSQSEHMLVLYVPLSIMLLINCGVAVYVIRMLTKKLKNSHSSPMNAIKKSSKALVVLVSLLGVIYLLVFYQPGNNPSYDYFVAIAYPFQGIMVCIFCVFLSAEFREALKRRWMKWRYGILIETNPYSANAGNEEEPGPSYEPERARSTTRTESSVELPPRALSIASLRQPTSDQLPDEHPRKQSTERSLLSRSSDLTKFRLAKVEPEPVVPVRIQSAGPRDWCPPTLQAVKAWAKVESSEKPDTTDQGHSNEGFFGSKVSLCSNVSRDPPKPAATEVVGSNALLSQNELKSETKDSEEPEQTDQPDDATQGDPTKVSTPQQTEDQFLVTSNQEFDNDDATQDDPTKVSTPQQTEDEFLVTSSQEFDNDSLASMALPEMGLALESEMLTARVGASVSQDAQPSTGNEELNDSVQGMTFWSRARQLASRRRRSRIEHNKVISTEGGSLEFHSSHADRFKQAEEYRLAWISSILQGNKTREDESDV</sequence>
<evidence type="ECO:0000256" key="5">
    <source>
        <dbReference type="ARBA" id="ARBA00022989"/>
    </source>
</evidence>
<feature type="compositionally biased region" description="Acidic residues" evidence="10">
    <location>
        <begin position="579"/>
        <end position="588"/>
    </location>
</feature>
<dbReference type="InterPro" id="IPR050332">
    <property type="entry name" value="GPCR_2"/>
</dbReference>
<evidence type="ECO:0000256" key="1">
    <source>
        <dbReference type="ARBA" id="ARBA00004651"/>
    </source>
</evidence>
<feature type="domain" description="G-protein coupled receptors family 2 profile 2" evidence="14">
    <location>
        <begin position="138"/>
        <end position="383"/>
    </location>
</feature>
<organism evidence="15 16">
    <name type="scientific">Pocillopora damicornis</name>
    <name type="common">Cauliflower coral</name>
    <name type="synonym">Millepora damicornis</name>
    <dbReference type="NCBI Taxonomy" id="46731"/>
    <lineage>
        <taxon>Eukaryota</taxon>
        <taxon>Metazoa</taxon>
        <taxon>Cnidaria</taxon>
        <taxon>Anthozoa</taxon>
        <taxon>Hexacorallia</taxon>
        <taxon>Scleractinia</taxon>
        <taxon>Astrocoeniina</taxon>
        <taxon>Pocilloporidae</taxon>
        <taxon>Pocillopora</taxon>
    </lineage>
</organism>
<feature type="signal peptide" evidence="12">
    <location>
        <begin position="1"/>
        <end position="24"/>
    </location>
</feature>
<feature type="transmembrane region" description="Helical" evidence="11">
    <location>
        <begin position="335"/>
        <end position="353"/>
    </location>
</feature>
<dbReference type="PROSITE" id="PS50227">
    <property type="entry name" value="G_PROTEIN_RECEP_F2_3"/>
    <property type="match status" value="1"/>
</dbReference>
<evidence type="ECO:0000259" key="13">
    <source>
        <dbReference type="PROSITE" id="PS50227"/>
    </source>
</evidence>
<dbReference type="OrthoDB" id="6022368at2759"/>
<evidence type="ECO:0000256" key="10">
    <source>
        <dbReference type="SAM" id="MobiDB-lite"/>
    </source>
</evidence>
<feature type="transmembrane region" description="Helical" evidence="11">
    <location>
        <begin position="177"/>
        <end position="194"/>
    </location>
</feature>
<feature type="domain" description="G-protein coupled receptors family 2 profile 1" evidence="13">
    <location>
        <begin position="37"/>
        <end position="109"/>
    </location>
</feature>
<evidence type="ECO:0000256" key="3">
    <source>
        <dbReference type="ARBA" id="ARBA00022475"/>
    </source>
</evidence>
<keyword evidence="12" id="KW-0732">Signal</keyword>
<dbReference type="InterPro" id="IPR036445">
    <property type="entry name" value="GPCR_2_extracell_dom_sf"/>
</dbReference>
<evidence type="ECO:0000256" key="7">
    <source>
        <dbReference type="ARBA" id="ARBA00023136"/>
    </source>
</evidence>
<dbReference type="Proteomes" id="UP000275408">
    <property type="component" value="Unassembled WGS sequence"/>
</dbReference>
<comment type="subcellular location">
    <subcellularLocation>
        <location evidence="1">Cell membrane</location>
        <topology evidence="1">Multi-pass membrane protein</topology>
    </subcellularLocation>
</comment>
<evidence type="ECO:0000256" key="6">
    <source>
        <dbReference type="ARBA" id="ARBA00023040"/>
    </source>
</evidence>
<reference evidence="15 16" key="1">
    <citation type="journal article" date="2018" name="Sci. Rep.">
        <title>Comparative analysis of the Pocillopora damicornis genome highlights role of immune system in coral evolution.</title>
        <authorList>
            <person name="Cunning R."/>
            <person name="Bay R.A."/>
            <person name="Gillette P."/>
            <person name="Baker A.C."/>
            <person name="Traylor-Knowles N."/>
        </authorList>
    </citation>
    <scope>NUCLEOTIDE SEQUENCE [LARGE SCALE GENOMIC DNA]</scope>
    <source>
        <strain evidence="15">RSMAS</strain>
        <tissue evidence="15">Whole animal</tissue>
    </source>
</reference>
<comment type="caution">
    <text evidence="15">The sequence shown here is derived from an EMBL/GenBank/DDBJ whole genome shotgun (WGS) entry which is preliminary data.</text>
</comment>
<feature type="transmembrane region" description="Helical" evidence="11">
    <location>
        <begin position="365"/>
        <end position="386"/>
    </location>
</feature>
<feature type="region of interest" description="Disordered" evidence="10">
    <location>
        <begin position="111"/>
        <end position="131"/>
    </location>
</feature>
<keyword evidence="9" id="KW-0807">Transducer</keyword>
<dbReference type="SUPFAM" id="SSF81321">
    <property type="entry name" value="Family A G protein-coupled receptor-like"/>
    <property type="match status" value="1"/>
</dbReference>
<dbReference type="Gene3D" id="4.10.1240.10">
    <property type="entry name" value="GPCR, family 2, extracellular hormone receptor domain"/>
    <property type="match status" value="1"/>
</dbReference>
<evidence type="ECO:0000256" key="8">
    <source>
        <dbReference type="ARBA" id="ARBA00023170"/>
    </source>
</evidence>
<dbReference type="EMBL" id="RCHS01003902">
    <property type="protein sequence ID" value="RMX38989.1"/>
    <property type="molecule type" value="Genomic_DNA"/>
</dbReference>
<evidence type="ECO:0000256" key="12">
    <source>
        <dbReference type="SAM" id="SignalP"/>
    </source>
</evidence>
<keyword evidence="16" id="KW-1185">Reference proteome</keyword>
<evidence type="ECO:0000256" key="9">
    <source>
        <dbReference type="ARBA" id="ARBA00023224"/>
    </source>
</evidence>
<dbReference type="SUPFAM" id="SSF111418">
    <property type="entry name" value="Hormone receptor domain"/>
    <property type="match status" value="1"/>
</dbReference>
<keyword evidence="4 11" id="KW-0812">Transmembrane</keyword>
<feature type="transmembrane region" description="Helical" evidence="11">
    <location>
        <begin position="244"/>
        <end position="267"/>
    </location>
</feature>
<evidence type="ECO:0000313" key="16">
    <source>
        <dbReference type="Proteomes" id="UP000275408"/>
    </source>
</evidence>
<evidence type="ECO:0000259" key="14">
    <source>
        <dbReference type="PROSITE" id="PS50261"/>
    </source>
</evidence>
<dbReference type="InterPro" id="IPR000832">
    <property type="entry name" value="GPCR_2_secretin-like"/>
</dbReference>
<keyword evidence="5 11" id="KW-1133">Transmembrane helix</keyword>
<evidence type="ECO:0000256" key="11">
    <source>
        <dbReference type="SAM" id="Phobius"/>
    </source>
</evidence>
<feature type="compositionally biased region" description="Basic and acidic residues" evidence="10">
    <location>
        <begin position="519"/>
        <end position="528"/>
    </location>
</feature>
<dbReference type="InterPro" id="IPR017981">
    <property type="entry name" value="GPCR_2-like_7TM"/>
</dbReference>
<protein>
    <recommendedName>
        <fullName evidence="17">G-protein coupled receptors family 2 profile 2 domain-containing protein</fullName>
    </recommendedName>
</protein>
<dbReference type="Gene3D" id="1.20.1070.10">
    <property type="entry name" value="Rhodopsin 7-helix transmembrane proteins"/>
    <property type="match status" value="1"/>
</dbReference>
<dbReference type="InterPro" id="IPR001879">
    <property type="entry name" value="GPCR_2_extracellular_dom"/>
</dbReference>
<keyword evidence="6" id="KW-0297">G-protein coupled receptor</keyword>
<dbReference type="STRING" id="46731.A0A3M6TCF6"/>
<dbReference type="PANTHER" id="PTHR45620">
    <property type="entry name" value="PDF RECEPTOR-LIKE PROTEIN-RELATED"/>
    <property type="match status" value="1"/>
</dbReference>
<feature type="transmembrane region" description="Helical" evidence="11">
    <location>
        <begin position="141"/>
        <end position="165"/>
    </location>
</feature>
<evidence type="ECO:0000256" key="2">
    <source>
        <dbReference type="ARBA" id="ARBA00005314"/>
    </source>
</evidence>
<feature type="region of interest" description="Disordered" evidence="10">
    <location>
        <begin position="410"/>
        <end position="473"/>
    </location>
</feature>
<keyword evidence="3" id="KW-1003">Cell membrane</keyword>
<evidence type="ECO:0008006" key="17">
    <source>
        <dbReference type="Google" id="ProtNLM"/>
    </source>
</evidence>
<keyword evidence="8" id="KW-0675">Receptor</keyword>
<dbReference type="GO" id="GO:0005886">
    <property type="term" value="C:plasma membrane"/>
    <property type="evidence" value="ECO:0007669"/>
    <property type="project" value="UniProtKB-SubCell"/>
</dbReference>
<feature type="transmembrane region" description="Helical" evidence="11">
    <location>
        <begin position="290"/>
        <end position="314"/>
    </location>
</feature>
<dbReference type="PROSITE" id="PS50261">
    <property type="entry name" value="G_PROTEIN_RECEP_F2_4"/>
    <property type="match status" value="1"/>
</dbReference>
<dbReference type="PRINTS" id="PR00249">
    <property type="entry name" value="GPCRSECRETIN"/>
</dbReference>
<comment type="similarity">
    <text evidence="2">Belongs to the G-protein coupled receptor 2 family.</text>
</comment>
<gene>
    <name evidence="15" type="ORF">pdam_00008152</name>
</gene>
<evidence type="ECO:0000256" key="4">
    <source>
        <dbReference type="ARBA" id="ARBA00022692"/>
    </source>
</evidence>
<dbReference type="GO" id="GO:0008528">
    <property type="term" value="F:G protein-coupled peptide receptor activity"/>
    <property type="evidence" value="ECO:0007669"/>
    <property type="project" value="TreeGrafter"/>
</dbReference>
<dbReference type="Pfam" id="PF00002">
    <property type="entry name" value="7tm_2"/>
    <property type="match status" value="1"/>
</dbReference>
<dbReference type="Pfam" id="PF02793">
    <property type="entry name" value="HRM"/>
    <property type="match status" value="1"/>
</dbReference>
<feature type="region of interest" description="Disordered" evidence="10">
    <location>
        <begin position="516"/>
        <end position="646"/>
    </location>
</feature>
<accession>A0A3M6TCF6</accession>
<proteinExistence type="inferred from homology"/>
<name>A0A3M6TCF6_POCDA</name>
<feature type="transmembrane region" description="Helical" evidence="11">
    <location>
        <begin position="214"/>
        <end position="232"/>
    </location>
</feature>
<feature type="compositionally biased region" description="Basic and acidic residues" evidence="10">
    <location>
        <begin position="458"/>
        <end position="467"/>
    </location>
</feature>
<evidence type="ECO:0000313" key="15">
    <source>
        <dbReference type="EMBL" id="RMX38989.1"/>
    </source>
</evidence>
<feature type="chain" id="PRO_5018087722" description="G-protein coupled receptors family 2 profile 2 domain-containing protein" evidence="12">
    <location>
        <begin position="25"/>
        <end position="765"/>
    </location>
</feature>